<organism evidence="2 3">
    <name type="scientific">Patiria miniata</name>
    <name type="common">Bat star</name>
    <name type="synonym">Asterina miniata</name>
    <dbReference type="NCBI Taxonomy" id="46514"/>
    <lineage>
        <taxon>Eukaryota</taxon>
        <taxon>Metazoa</taxon>
        <taxon>Echinodermata</taxon>
        <taxon>Eleutherozoa</taxon>
        <taxon>Asterozoa</taxon>
        <taxon>Asteroidea</taxon>
        <taxon>Valvatacea</taxon>
        <taxon>Valvatida</taxon>
        <taxon>Asterinidae</taxon>
        <taxon>Patiria</taxon>
    </lineage>
</organism>
<dbReference type="InterPro" id="IPR037045">
    <property type="entry name" value="S8pro/Inhibitor_I9_sf"/>
</dbReference>
<evidence type="ECO:0000313" key="3">
    <source>
        <dbReference type="Proteomes" id="UP000887568"/>
    </source>
</evidence>
<proteinExistence type="predicted"/>
<accession>A0A914BJJ6</accession>
<feature type="chain" id="PRO_5037643178" evidence="1">
    <location>
        <begin position="25"/>
        <end position="161"/>
    </location>
</feature>
<keyword evidence="3" id="KW-1185">Reference proteome</keyword>
<keyword evidence="1" id="KW-0732">Signal</keyword>
<dbReference type="EnsemblMetazoa" id="XM_038220530.1">
    <property type="protein sequence ID" value="XP_038076458.1"/>
    <property type="gene ID" value="LOC119744555"/>
</dbReference>
<dbReference type="AlphaFoldDB" id="A0A914BJJ6"/>
<dbReference type="GeneID" id="119744555"/>
<sequence length="161" mass="17628">MRGRELVPCFFAGVLWALLQPGSGYPPVVPNEDGAVGGQFLIKVKAGFDVDAVAEAIENLITPDEDGKVHAEIKYIIKKAVPVIVARLDFSAQDQIQKVPGIEYIEEDGIVKEEDLSTDKDTKTQKDYGLDRINQKDSGLDGNVDIKGKFELLNIHSLMSS</sequence>
<dbReference type="Proteomes" id="UP000887568">
    <property type="component" value="Unplaced"/>
</dbReference>
<name>A0A914BJJ6_PATMI</name>
<evidence type="ECO:0000313" key="2">
    <source>
        <dbReference type="EnsemblMetazoa" id="XP_038076458.1"/>
    </source>
</evidence>
<protein>
    <submittedName>
        <fullName evidence="2">Uncharacterized protein</fullName>
    </submittedName>
</protein>
<dbReference type="SUPFAM" id="SSF54897">
    <property type="entry name" value="Protease propeptides/inhibitors"/>
    <property type="match status" value="1"/>
</dbReference>
<reference evidence="2" key="1">
    <citation type="submission" date="2022-11" db="UniProtKB">
        <authorList>
            <consortium name="EnsemblMetazoa"/>
        </authorList>
    </citation>
    <scope>IDENTIFICATION</scope>
</reference>
<dbReference type="RefSeq" id="XP_038076458.1">
    <property type="nucleotide sequence ID" value="XM_038220530.1"/>
</dbReference>
<evidence type="ECO:0000256" key="1">
    <source>
        <dbReference type="SAM" id="SignalP"/>
    </source>
</evidence>
<feature type="signal peptide" evidence="1">
    <location>
        <begin position="1"/>
        <end position="24"/>
    </location>
</feature>
<dbReference type="Gene3D" id="3.30.70.80">
    <property type="entry name" value="Peptidase S8 propeptide/proteinase inhibitor I9"/>
    <property type="match status" value="1"/>
</dbReference>